<keyword evidence="1" id="KW-1133">Transmembrane helix</keyword>
<dbReference type="OrthoDB" id="9757876at2"/>
<proteinExistence type="predicted"/>
<dbReference type="InterPro" id="IPR027463">
    <property type="entry name" value="AcrB_DN_DC_subdom"/>
</dbReference>
<feature type="transmembrane region" description="Helical" evidence="1">
    <location>
        <begin position="993"/>
        <end position="1015"/>
    </location>
</feature>
<dbReference type="SUPFAM" id="SSF82866">
    <property type="entry name" value="Multidrug efflux transporter AcrB transmembrane domain"/>
    <property type="match status" value="2"/>
</dbReference>
<dbReference type="Gene3D" id="3.30.70.1440">
    <property type="entry name" value="Multidrug efflux transporter AcrB pore domain"/>
    <property type="match status" value="1"/>
</dbReference>
<feature type="transmembrane region" description="Helical" evidence="1">
    <location>
        <begin position="892"/>
        <end position="914"/>
    </location>
</feature>
<dbReference type="PANTHER" id="PTHR32063">
    <property type="match status" value="1"/>
</dbReference>
<dbReference type="Pfam" id="PF00873">
    <property type="entry name" value="ACR_tran"/>
    <property type="match status" value="1"/>
</dbReference>
<accession>A0A517ZEI4</accession>
<dbReference type="InterPro" id="IPR001036">
    <property type="entry name" value="Acrflvin-R"/>
</dbReference>
<feature type="transmembrane region" description="Helical" evidence="1">
    <location>
        <begin position="329"/>
        <end position="352"/>
    </location>
</feature>
<feature type="transmembrane region" description="Helical" evidence="1">
    <location>
        <begin position="1027"/>
        <end position="1050"/>
    </location>
</feature>
<evidence type="ECO:0000256" key="1">
    <source>
        <dbReference type="SAM" id="Phobius"/>
    </source>
</evidence>
<gene>
    <name evidence="2" type="primary">mdtC_3</name>
    <name evidence="2" type="ORF">Mal4_52860</name>
</gene>
<organism evidence="2 3">
    <name type="scientific">Maioricimonas rarisocia</name>
    <dbReference type="NCBI Taxonomy" id="2528026"/>
    <lineage>
        <taxon>Bacteria</taxon>
        <taxon>Pseudomonadati</taxon>
        <taxon>Planctomycetota</taxon>
        <taxon>Planctomycetia</taxon>
        <taxon>Planctomycetales</taxon>
        <taxon>Planctomycetaceae</taxon>
        <taxon>Maioricimonas</taxon>
    </lineage>
</organism>
<keyword evidence="1" id="KW-0812">Transmembrane</keyword>
<sequence length="1070" mass="115924">MWIVRLALRRPYTFVVAALLIAILGGVSIRRMSRDIFPEIDIPVVAVIWVYAGITPDDMETRIVGSYERVIFSTVDGIEHVESQSINGISVVKIFLREGADVDGAVAQVVATSQQALKSMPPGIFPPLVMRYNAANVPIVQASLGSDTLTEQEMYDLAINTLRPGMATVAGAKLPWPYGGKVRQIMVDIDPRRLHAWKLSPADVSSAVNAQNLMLPSGSVKIGPQEYNVRINSSPEMVEAIGDLPIRSVGNRTIHIRDVATVRDGFTPQRSIVHVDGKRGVLQPILNAGASTLDIVQGVRDRLPDVLATMPEDLNVTLLSDQSVFVKGAIHGVVVEAAIAAGLTGLMILLFLGSWRSTLIVVISIPLAILTSIVVLDALGHTLNVMTLGGLALAVGILVDDATVEIENIHRNLHQGKRLVPAILDGAEQIAMPAFVSTVCICIVFVPIAFITGTARYLFTPLALAVVFAMIASYLLSRTLVPTMTRYLLAGEVELYGGIPEPGKQKQVSKSGLFWAIHDLFNRQFDRIQSFYGRCLAWALAHRGLVLVGFAGLVAASLALLPLIGRDFFPTVDAGQIRLHVRAPAGTRVEETERHFVRVVRAIRDLIPPEEVETIVDNIGIPNSGINLALSDGTLMSSADGEILITLAHEHTPTADHVATLRHELNQRFPELTFFFLPPDIVTQVLNFGLSAPIDVQLVGPRRNFEENYRIAQELRDRIAEVPGAVDVHLHQVPRTPELQITTDRTLLSQLGVSQRDVANDVLVSLSSSQQVFPNYWLDPKKGIQYPVAVQTPQRIVDSVDALESTPVVPDGNTDRTQLLGNLASVEHRYGPSNVTHYNIALNLDVLANVHGTDLGSVWSGIDTVLDEYRNNLPRGTRMVVRGQVESMTSSFTALAGGLVFAAVLVYLLLVVNFQSWIDPVIIFTALPGAVSGILWMLFVTQTTINVPSLMGAMMCIGVATANAILLVTFANDQRREGRDAHDAAWAAGVTRLRPVVMTASAMILGMLPMSLGMGEGGEQNAPLGRAVIGGLIMATFATLVCLPLIYSLLRRQAPSDAHEAELSEELVTA</sequence>
<reference evidence="2 3" key="1">
    <citation type="submission" date="2019-02" db="EMBL/GenBank/DDBJ databases">
        <title>Deep-cultivation of Planctomycetes and their phenomic and genomic characterization uncovers novel biology.</title>
        <authorList>
            <person name="Wiegand S."/>
            <person name="Jogler M."/>
            <person name="Boedeker C."/>
            <person name="Pinto D."/>
            <person name="Vollmers J."/>
            <person name="Rivas-Marin E."/>
            <person name="Kohn T."/>
            <person name="Peeters S.H."/>
            <person name="Heuer A."/>
            <person name="Rast P."/>
            <person name="Oberbeckmann S."/>
            <person name="Bunk B."/>
            <person name="Jeske O."/>
            <person name="Meyerdierks A."/>
            <person name="Storesund J.E."/>
            <person name="Kallscheuer N."/>
            <person name="Luecker S."/>
            <person name="Lage O.M."/>
            <person name="Pohl T."/>
            <person name="Merkel B.J."/>
            <person name="Hornburger P."/>
            <person name="Mueller R.-W."/>
            <person name="Bruemmer F."/>
            <person name="Labrenz M."/>
            <person name="Spormann A.M."/>
            <person name="Op den Camp H."/>
            <person name="Overmann J."/>
            <person name="Amann R."/>
            <person name="Jetten M.S.M."/>
            <person name="Mascher T."/>
            <person name="Medema M.H."/>
            <person name="Devos D.P."/>
            <person name="Kaster A.-K."/>
            <person name="Ovreas L."/>
            <person name="Rohde M."/>
            <person name="Galperin M.Y."/>
            <person name="Jogler C."/>
        </authorList>
    </citation>
    <scope>NUCLEOTIDE SEQUENCE [LARGE SCALE GENOMIC DNA]</scope>
    <source>
        <strain evidence="2 3">Mal4</strain>
    </source>
</reference>
<feature type="transmembrane region" description="Helical" evidence="1">
    <location>
        <begin position="430"/>
        <end position="451"/>
    </location>
</feature>
<feature type="transmembrane region" description="Helical" evidence="1">
    <location>
        <begin position="12"/>
        <end position="29"/>
    </location>
</feature>
<feature type="transmembrane region" description="Helical" evidence="1">
    <location>
        <begin position="359"/>
        <end position="379"/>
    </location>
</feature>
<dbReference type="Gene3D" id="1.20.1640.10">
    <property type="entry name" value="Multidrug efflux transporter AcrB transmembrane domain"/>
    <property type="match status" value="2"/>
</dbReference>
<dbReference type="AlphaFoldDB" id="A0A517ZEI4"/>
<dbReference type="SUPFAM" id="SSF82693">
    <property type="entry name" value="Multidrug efflux transporter AcrB pore domain, PN1, PN2, PC1 and PC2 subdomains"/>
    <property type="match status" value="2"/>
</dbReference>
<feature type="transmembrane region" description="Helical" evidence="1">
    <location>
        <begin position="457"/>
        <end position="476"/>
    </location>
</feature>
<dbReference type="Gene3D" id="3.30.70.1320">
    <property type="entry name" value="Multidrug efflux transporter AcrB pore domain like"/>
    <property type="match status" value="1"/>
</dbReference>
<dbReference type="PRINTS" id="PR00702">
    <property type="entry name" value="ACRIFLAVINRP"/>
</dbReference>
<name>A0A517ZEI4_9PLAN</name>
<protein>
    <submittedName>
        <fullName evidence="2">Multidrug resistance protein MdtC</fullName>
    </submittedName>
</protein>
<keyword evidence="3" id="KW-1185">Reference proteome</keyword>
<evidence type="ECO:0000313" key="2">
    <source>
        <dbReference type="EMBL" id="QDU40923.1"/>
    </source>
</evidence>
<feature type="transmembrane region" description="Helical" evidence="1">
    <location>
        <begin position="385"/>
        <end position="409"/>
    </location>
</feature>
<dbReference type="Gene3D" id="3.30.2090.10">
    <property type="entry name" value="Multidrug efflux transporter AcrB TolC docking domain, DN and DC subdomains"/>
    <property type="match status" value="2"/>
</dbReference>
<dbReference type="SUPFAM" id="SSF82714">
    <property type="entry name" value="Multidrug efflux transporter AcrB TolC docking domain, DN and DC subdomains"/>
    <property type="match status" value="2"/>
</dbReference>
<dbReference type="PANTHER" id="PTHR32063:SF8">
    <property type="entry name" value="CATION EFFLUX PROTEIN"/>
    <property type="match status" value="1"/>
</dbReference>
<dbReference type="Gene3D" id="3.30.70.1430">
    <property type="entry name" value="Multidrug efflux transporter AcrB pore domain"/>
    <property type="match status" value="2"/>
</dbReference>
<dbReference type="KEGG" id="mri:Mal4_52860"/>
<dbReference type="GO" id="GO:0042910">
    <property type="term" value="F:xenobiotic transmembrane transporter activity"/>
    <property type="evidence" value="ECO:0007669"/>
    <property type="project" value="TreeGrafter"/>
</dbReference>
<feature type="transmembrane region" description="Helical" evidence="1">
    <location>
        <begin position="951"/>
        <end position="972"/>
    </location>
</feature>
<dbReference type="GO" id="GO:0005886">
    <property type="term" value="C:plasma membrane"/>
    <property type="evidence" value="ECO:0007669"/>
    <property type="project" value="TreeGrafter"/>
</dbReference>
<feature type="transmembrane region" description="Helical" evidence="1">
    <location>
        <begin position="921"/>
        <end position="939"/>
    </location>
</feature>
<dbReference type="RefSeq" id="WP_145372162.1">
    <property type="nucleotide sequence ID" value="NZ_CP036275.1"/>
</dbReference>
<keyword evidence="1" id="KW-0472">Membrane</keyword>
<evidence type="ECO:0000313" key="3">
    <source>
        <dbReference type="Proteomes" id="UP000320496"/>
    </source>
</evidence>
<dbReference type="Proteomes" id="UP000320496">
    <property type="component" value="Chromosome"/>
</dbReference>
<dbReference type="EMBL" id="CP036275">
    <property type="protein sequence ID" value="QDU40923.1"/>
    <property type="molecule type" value="Genomic_DNA"/>
</dbReference>
<feature type="transmembrane region" description="Helical" evidence="1">
    <location>
        <begin position="544"/>
        <end position="564"/>
    </location>
</feature>